<name>A0AAV4XSX7_CAEEX</name>
<gene>
    <name evidence="1" type="ORF">CEXT_510681</name>
</gene>
<reference evidence="1 2" key="1">
    <citation type="submission" date="2021-06" db="EMBL/GenBank/DDBJ databases">
        <title>Caerostris extrusa draft genome.</title>
        <authorList>
            <person name="Kono N."/>
            <person name="Arakawa K."/>
        </authorList>
    </citation>
    <scope>NUCLEOTIDE SEQUENCE [LARGE SCALE GENOMIC DNA]</scope>
</reference>
<organism evidence="1 2">
    <name type="scientific">Caerostris extrusa</name>
    <name type="common">Bark spider</name>
    <name type="synonym">Caerostris bankana</name>
    <dbReference type="NCBI Taxonomy" id="172846"/>
    <lineage>
        <taxon>Eukaryota</taxon>
        <taxon>Metazoa</taxon>
        <taxon>Ecdysozoa</taxon>
        <taxon>Arthropoda</taxon>
        <taxon>Chelicerata</taxon>
        <taxon>Arachnida</taxon>
        <taxon>Araneae</taxon>
        <taxon>Araneomorphae</taxon>
        <taxon>Entelegynae</taxon>
        <taxon>Araneoidea</taxon>
        <taxon>Araneidae</taxon>
        <taxon>Caerostris</taxon>
    </lineage>
</organism>
<dbReference type="Proteomes" id="UP001054945">
    <property type="component" value="Unassembled WGS sequence"/>
</dbReference>
<proteinExistence type="predicted"/>
<accession>A0AAV4XSX7</accession>
<comment type="caution">
    <text evidence="1">The sequence shown here is derived from an EMBL/GenBank/DDBJ whole genome shotgun (WGS) entry which is preliminary data.</text>
</comment>
<evidence type="ECO:0000313" key="2">
    <source>
        <dbReference type="Proteomes" id="UP001054945"/>
    </source>
</evidence>
<protein>
    <submittedName>
        <fullName evidence="1">Uncharacterized protein</fullName>
    </submittedName>
</protein>
<evidence type="ECO:0000313" key="1">
    <source>
        <dbReference type="EMBL" id="GIY97280.1"/>
    </source>
</evidence>
<dbReference type="EMBL" id="BPLR01000761">
    <property type="protein sequence ID" value="GIY97280.1"/>
    <property type="molecule type" value="Genomic_DNA"/>
</dbReference>
<sequence>MAKGGEQTYSLHMKGRAKKCHGLMGRRLLFHFPIPPRLSFTVTDQLASHTTMGAWELAQKIHRTGEEDLWFGGGEVGKKGLGWEMRMILFASTAVDRNDPPQYSCITIPSFSNKLERRNRMKKYDVLNGKN</sequence>
<dbReference type="AlphaFoldDB" id="A0AAV4XSX7"/>
<keyword evidence="2" id="KW-1185">Reference proteome</keyword>